<evidence type="ECO:0000313" key="3">
    <source>
        <dbReference type="Proteomes" id="UP001278500"/>
    </source>
</evidence>
<reference evidence="2" key="1">
    <citation type="journal article" date="2023" name="Mol. Phylogenet. Evol.">
        <title>Genome-scale phylogeny and comparative genomics of the fungal order Sordariales.</title>
        <authorList>
            <person name="Hensen N."/>
            <person name="Bonometti L."/>
            <person name="Westerberg I."/>
            <person name="Brannstrom I.O."/>
            <person name="Guillou S."/>
            <person name="Cros-Aarteil S."/>
            <person name="Calhoun S."/>
            <person name="Haridas S."/>
            <person name="Kuo A."/>
            <person name="Mondo S."/>
            <person name="Pangilinan J."/>
            <person name="Riley R."/>
            <person name="LaButti K."/>
            <person name="Andreopoulos B."/>
            <person name="Lipzen A."/>
            <person name="Chen C."/>
            <person name="Yan M."/>
            <person name="Daum C."/>
            <person name="Ng V."/>
            <person name="Clum A."/>
            <person name="Steindorff A."/>
            <person name="Ohm R.A."/>
            <person name="Martin F."/>
            <person name="Silar P."/>
            <person name="Natvig D.O."/>
            <person name="Lalanne C."/>
            <person name="Gautier V."/>
            <person name="Ament-Velasquez S.L."/>
            <person name="Kruys A."/>
            <person name="Hutchinson M.I."/>
            <person name="Powell A.J."/>
            <person name="Barry K."/>
            <person name="Miller A.N."/>
            <person name="Grigoriev I.V."/>
            <person name="Debuchy R."/>
            <person name="Gladieux P."/>
            <person name="Hiltunen Thoren M."/>
            <person name="Johannesson H."/>
        </authorList>
    </citation>
    <scope>NUCLEOTIDE SEQUENCE</scope>
    <source>
        <strain evidence="2">CBS 560.94</strain>
    </source>
</reference>
<feature type="chain" id="PRO_5041931541" evidence="1">
    <location>
        <begin position="25"/>
        <end position="144"/>
    </location>
</feature>
<comment type="caution">
    <text evidence="2">The sequence shown here is derived from an EMBL/GenBank/DDBJ whole genome shotgun (WGS) entry which is preliminary data.</text>
</comment>
<keyword evidence="3" id="KW-1185">Reference proteome</keyword>
<dbReference type="EMBL" id="JAUEPP010000004">
    <property type="protein sequence ID" value="KAK3345232.1"/>
    <property type="molecule type" value="Genomic_DNA"/>
</dbReference>
<keyword evidence="1" id="KW-0732">Signal</keyword>
<gene>
    <name evidence="2" type="ORF">B0H65DRAFT_465947</name>
</gene>
<accession>A0AAE0MT39</accession>
<name>A0AAE0MT39_9PEZI</name>
<sequence length="144" mass="16752">MSNLIMTCAIFICWTCLIMSPAYRDICLGDGPHLLNIVEQWEEPNRHLYPGICLQPGVNWSNLGEDFRNGALSLPVGIKVEEHVVVIFFYMQPVWTGQNWGQRGRQKALETRWEPRRRGAISLRRLRLRLHLHCRSSGSMMWMS</sequence>
<organism evidence="2 3">
    <name type="scientific">Neurospora tetraspora</name>
    <dbReference type="NCBI Taxonomy" id="94610"/>
    <lineage>
        <taxon>Eukaryota</taxon>
        <taxon>Fungi</taxon>
        <taxon>Dikarya</taxon>
        <taxon>Ascomycota</taxon>
        <taxon>Pezizomycotina</taxon>
        <taxon>Sordariomycetes</taxon>
        <taxon>Sordariomycetidae</taxon>
        <taxon>Sordariales</taxon>
        <taxon>Sordariaceae</taxon>
        <taxon>Neurospora</taxon>
    </lineage>
</organism>
<dbReference type="RefSeq" id="XP_062681845.1">
    <property type="nucleotide sequence ID" value="XM_062826832.1"/>
</dbReference>
<evidence type="ECO:0000256" key="1">
    <source>
        <dbReference type="SAM" id="SignalP"/>
    </source>
</evidence>
<dbReference type="GeneID" id="87863986"/>
<protein>
    <submittedName>
        <fullName evidence="2">Uncharacterized protein</fullName>
    </submittedName>
</protein>
<dbReference type="Proteomes" id="UP001278500">
    <property type="component" value="Unassembled WGS sequence"/>
</dbReference>
<dbReference type="AlphaFoldDB" id="A0AAE0MT39"/>
<proteinExistence type="predicted"/>
<feature type="signal peptide" evidence="1">
    <location>
        <begin position="1"/>
        <end position="24"/>
    </location>
</feature>
<reference evidence="2" key="2">
    <citation type="submission" date="2023-06" db="EMBL/GenBank/DDBJ databases">
        <authorList>
            <consortium name="Lawrence Berkeley National Laboratory"/>
            <person name="Haridas S."/>
            <person name="Hensen N."/>
            <person name="Bonometti L."/>
            <person name="Westerberg I."/>
            <person name="Brannstrom I.O."/>
            <person name="Guillou S."/>
            <person name="Cros-Aarteil S."/>
            <person name="Calhoun S."/>
            <person name="Kuo A."/>
            <person name="Mondo S."/>
            <person name="Pangilinan J."/>
            <person name="Riley R."/>
            <person name="Labutti K."/>
            <person name="Andreopoulos B."/>
            <person name="Lipzen A."/>
            <person name="Chen C."/>
            <person name="Yanf M."/>
            <person name="Daum C."/>
            <person name="Ng V."/>
            <person name="Clum A."/>
            <person name="Steindorff A."/>
            <person name="Ohm R."/>
            <person name="Martin F."/>
            <person name="Silar P."/>
            <person name="Natvig D."/>
            <person name="Lalanne C."/>
            <person name="Gautier V."/>
            <person name="Ament-Velasquez S.L."/>
            <person name="Kruys A."/>
            <person name="Hutchinson M.I."/>
            <person name="Powell A.J."/>
            <person name="Barry K."/>
            <person name="Miller A.N."/>
            <person name="Grigoriev I.V."/>
            <person name="Debuchy R."/>
            <person name="Gladieux P."/>
            <person name="Thoren M.H."/>
            <person name="Johannesson H."/>
        </authorList>
    </citation>
    <scope>NUCLEOTIDE SEQUENCE</scope>
    <source>
        <strain evidence="2">CBS 560.94</strain>
    </source>
</reference>
<evidence type="ECO:0000313" key="2">
    <source>
        <dbReference type="EMBL" id="KAK3345232.1"/>
    </source>
</evidence>